<evidence type="ECO:0000313" key="1">
    <source>
        <dbReference type="EMBL" id="KRK72659.1"/>
    </source>
</evidence>
<dbReference type="EMBL" id="AZDJ01000022">
    <property type="protein sequence ID" value="KRK72659.1"/>
    <property type="molecule type" value="Genomic_DNA"/>
</dbReference>
<reference evidence="1 2" key="1">
    <citation type="journal article" date="2015" name="Genome Announc.">
        <title>Expanding the biotechnology potential of lactobacilli through comparative genomics of 213 strains and associated genera.</title>
        <authorList>
            <person name="Sun Z."/>
            <person name="Harris H.M."/>
            <person name="McCann A."/>
            <person name="Guo C."/>
            <person name="Argimon S."/>
            <person name="Zhang W."/>
            <person name="Yang X."/>
            <person name="Jeffery I.B."/>
            <person name="Cooney J.C."/>
            <person name="Kagawa T.F."/>
            <person name="Liu W."/>
            <person name="Song Y."/>
            <person name="Salvetti E."/>
            <person name="Wrobel A."/>
            <person name="Rasinkangas P."/>
            <person name="Parkhill J."/>
            <person name="Rea M.C."/>
            <person name="O'Sullivan O."/>
            <person name="Ritari J."/>
            <person name="Douillard F.P."/>
            <person name="Paul Ross R."/>
            <person name="Yang R."/>
            <person name="Briner A.E."/>
            <person name="Felis G.E."/>
            <person name="de Vos W.M."/>
            <person name="Barrangou R."/>
            <person name="Klaenhammer T.R."/>
            <person name="Caufield P.W."/>
            <person name="Cui Y."/>
            <person name="Zhang H."/>
            <person name="O'Toole P.W."/>
        </authorList>
    </citation>
    <scope>NUCLEOTIDE SEQUENCE [LARGE SCALE GENOMIC DNA]</scope>
    <source>
        <strain evidence="1 2">JCM 17158</strain>
    </source>
</reference>
<keyword evidence="2" id="KW-1185">Reference proteome</keyword>
<proteinExistence type="predicted"/>
<comment type="caution">
    <text evidence="1">The sequence shown here is derived from an EMBL/GenBank/DDBJ whole genome shotgun (WGS) entry which is preliminary data.</text>
</comment>
<evidence type="ECO:0000313" key="2">
    <source>
        <dbReference type="Proteomes" id="UP000051804"/>
    </source>
</evidence>
<name>A0A0R1JTU7_9LACO</name>
<organism evidence="1 2">
    <name type="scientific">Lacticaseibacillus nasuensis JCM 17158</name>
    <dbReference type="NCBI Taxonomy" id="1291734"/>
    <lineage>
        <taxon>Bacteria</taxon>
        <taxon>Bacillati</taxon>
        <taxon>Bacillota</taxon>
        <taxon>Bacilli</taxon>
        <taxon>Lactobacillales</taxon>
        <taxon>Lactobacillaceae</taxon>
        <taxon>Lacticaseibacillus</taxon>
    </lineage>
</organism>
<sequence length="67" mass="7157">MSNLGQPGFFSRKGLAKLGRVDILIPVVAAMAELADAQCSGRCEVILVQVRLLFAALAITCHRTMPS</sequence>
<protein>
    <submittedName>
        <fullName evidence="1">Uncharacterized protein</fullName>
    </submittedName>
</protein>
<dbReference type="AlphaFoldDB" id="A0A0R1JTU7"/>
<dbReference type="Proteomes" id="UP000051804">
    <property type="component" value="Unassembled WGS sequence"/>
</dbReference>
<gene>
    <name evidence="1" type="ORF">FD02_GL001632</name>
</gene>
<accession>A0A0R1JTU7</accession>